<dbReference type="Proteomes" id="UP000681722">
    <property type="component" value="Unassembled WGS sequence"/>
</dbReference>
<protein>
    <submittedName>
        <fullName evidence="1">Uncharacterized protein</fullName>
    </submittedName>
</protein>
<dbReference type="AlphaFoldDB" id="A0A814FT46"/>
<proteinExistence type="predicted"/>
<reference evidence="1" key="1">
    <citation type="submission" date="2021-02" db="EMBL/GenBank/DDBJ databases">
        <authorList>
            <person name="Nowell W R."/>
        </authorList>
    </citation>
    <scope>NUCLEOTIDE SEQUENCE</scope>
</reference>
<evidence type="ECO:0000313" key="1">
    <source>
        <dbReference type="EMBL" id="CAF0989766.1"/>
    </source>
</evidence>
<dbReference type="EMBL" id="CAJNOQ010002994">
    <property type="protein sequence ID" value="CAF0989766.1"/>
    <property type="molecule type" value="Genomic_DNA"/>
</dbReference>
<evidence type="ECO:0000313" key="2">
    <source>
        <dbReference type="EMBL" id="CAF3761874.1"/>
    </source>
</evidence>
<organism evidence="1 3">
    <name type="scientific">Didymodactylos carnosus</name>
    <dbReference type="NCBI Taxonomy" id="1234261"/>
    <lineage>
        <taxon>Eukaryota</taxon>
        <taxon>Metazoa</taxon>
        <taxon>Spiralia</taxon>
        <taxon>Gnathifera</taxon>
        <taxon>Rotifera</taxon>
        <taxon>Eurotatoria</taxon>
        <taxon>Bdelloidea</taxon>
        <taxon>Philodinida</taxon>
        <taxon>Philodinidae</taxon>
        <taxon>Didymodactylos</taxon>
    </lineage>
</organism>
<dbReference type="EMBL" id="CAJOBC010002994">
    <property type="protein sequence ID" value="CAF3761874.1"/>
    <property type="molecule type" value="Genomic_DNA"/>
</dbReference>
<name>A0A814FT46_9BILA</name>
<dbReference type="Proteomes" id="UP000663829">
    <property type="component" value="Unassembled WGS sequence"/>
</dbReference>
<sequence length="93" mass="10538">MLTVSRSQNENAQQAIQIHRQIDVCIRGGRWTRILARSHDSSRGGSREEDFLKLDEARAVKNEETNPFDIIQGFVSCETWENFIDDGRGGDGT</sequence>
<gene>
    <name evidence="1" type="ORF">GPM918_LOCUS13192</name>
    <name evidence="2" type="ORF">SRO942_LOCUS13192</name>
</gene>
<evidence type="ECO:0000313" key="3">
    <source>
        <dbReference type="Proteomes" id="UP000663829"/>
    </source>
</evidence>
<accession>A0A814FT46</accession>
<comment type="caution">
    <text evidence="1">The sequence shown here is derived from an EMBL/GenBank/DDBJ whole genome shotgun (WGS) entry which is preliminary data.</text>
</comment>
<keyword evidence="3" id="KW-1185">Reference proteome</keyword>